<dbReference type="InterPro" id="IPR036412">
    <property type="entry name" value="HAD-like_sf"/>
</dbReference>
<comment type="similarity">
    <text evidence="4 10">Belongs to the HAD-like hydrolase superfamily. CbbY/CbbZ/Gph/YieH family.</text>
</comment>
<dbReference type="PRINTS" id="PR00413">
    <property type="entry name" value="HADHALOGNASE"/>
</dbReference>
<dbReference type="GO" id="GO:0006281">
    <property type="term" value="P:DNA repair"/>
    <property type="evidence" value="ECO:0007669"/>
    <property type="project" value="TreeGrafter"/>
</dbReference>
<comment type="pathway">
    <text evidence="3 10">Organic acid metabolism; glycolate biosynthesis; glycolate from 2-phosphoglycolate: step 1/1.</text>
</comment>
<evidence type="ECO:0000313" key="12">
    <source>
        <dbReference type="Proteomes" id="UP000223606"/>
    </source>
</evidence>
<comment type="cofactor">
    <cofactor evidence="2 10">
        <name>Mg(2+)</name>
        <dbReference type="ChEBI" id="CHEBI:18420"/>
    </cofactor>
</comment>
<dbReference type="Gene3D" id="3.40.50.1000">
    <property type="entry name" value="HAD superfamily/HAD-like"/>
    <property type="match status" value="1"/>
</dbReference>
<evidence type="ECO:0000256" key="7">
    <source>
        <dbReference type="ARBA" id="ARBA00022801"/>
    </source>
</evidence>
<feature type="binding site" evidence="10">
    <location>
        <position position="7"/>
    </location>
    <ligand>
        <name>Mg(2+)</name>
        <dbReference type="ChEBI" id="CHEBI:18420"/>
    </ligand>
</feature>
<dbReference type="Gene3D" id="1.10.150.240">
    <property type="entry name" value="Putative phosphatase, domain 2"/>
    <property type="match status" value="1"/>
</dbReference>
<feature type="binding site" evidence="10">
    <location>
        <position position="164"/>
    </location>
    <ligand>
        <name>Mg(2+)</name>
        <dbReference type="ChEBI" id="CHEBI:18420"/>
    </ligand>
</feature>
<dbReference type="KEGG" id="hdi:HDIA_3855"/>
<dbReference type="NCBIfam" id="TIGR01549">
    <property type="entry name" value="HAD-SF-IA-v1"/>
    <property type="match status" value="1"/>
</dbReference>
<dbReference type="GO" id="GO:0046295">
    <property type="term" value="P:glycolate biosynthetic process"/>
    <property type="evidence" value="ECO:0007669"/>
    <property type="project" value="UniProtKB-UniRule"/>
</dbReference>
<dbReference type="GO" id="GO:0046872">
    <property type="term" value="F:metal ion binding"/>
    <property type="evidence" value="ECO:0007669"/>
    <property type="project" value="UniProtKB-KW"/>
</dbReference>
<dbReference type="UniPathway" id="UPA00865">
    <property type="reaction ID" value="UER00834"/>
</dbReference>
<dbReference type="SUPFAM" id="SSF56784">
    <property type="entry name" value="HAD-like"/>
    <property type="match status" value="1"/>
</dbReference>
<proteinExistence type="inferred from homology"/>
<dbReference type="Proteomes" id="UP000223606">
    <property type="component" value="Chromosome 1"/>
</dbReference>
<evidence type="ECO:0000256" key="4">
    <source>
        <dbReference type="ARBA" id="ARBA00006171"/>
    </source>
</evidence>
<gene>
    <name evidence="11" type="primary">cbbZC</name>
    <name evidence="11" type="ORF">HDIA_3855</name>
</gene>
<dbReference type="PANTHER" id="PTHR43434">
    <property type="entry name" value="PHOSPHOGLYCOLATE PHOSPHATASE"/>
    <property type="match status" value="1"/>
</dbReference>
<dbReference type="SFLD" id="SFLDG01129">
    <property type="entry name" value="C1.5:_HAD__Beta-PGM__Phosphata"/>
    <property type="match status" value="1"/>
</dbReference>
<dbReference type="Pfam" id="PF13419">
    <property type="entry name" value="HAD_2"/>
    <property type="match status" value="1"/>
</dbReference>
<dbReference type="InterPro" id="IPR037512">
    <property type="entry name" value="PGPase_prok"/>
</dbReference>
<organism evidence="11 12">
    <name type="scientific">Hartmannibacter diazotrophicus</name>
    <dbReference type="NCBI Taxonomy" id="1482074"/>
    <lineage>
        <taxon>Bacteria</taxon>
        <taxon>Pseudomonadati</taxon>
        <taxon>Pseudomonadota</taxon>
        <taxon>Alphaproteobacteria</taxon>
        <taxon>Hyphomicrobiales</taxon>
        <taxon>Pleomorphomonadaceae</taxon>
        <taxon>Hartmannibacter</taxon>
    </lineage>
</organism>
<dbReference type="HAMAP" id="MF_00495">
    <property type="entry name" value="GPH_hydrolase_bact"/>
    <property type="match status" value="1"/>
</dbReference>
<protein>
    <recommendedName>
        <fullName evidence="5 10">Phosphoglycolate phosphatase</fullName>
        <shortName evidence="10">PGP</shortName>
        <shortName evidence="10">PGPase</shortName>
        <ecNumber evidence="5 10">3.1.3.18</ecNumber>
    </recommendedName>
</protein>
<name>A0A2C9DAV8_9HYPH</name>
<dbReference type="AlphaFoldDB" id="A0A2C9DAV8"/>
<evidence type="ECO:0000256" key="8">
    <source>
        <dbReference type="ARBA" id="ARBA00022842"/>
    </source>
</evidence>
<dbReference type="GO" id="GO:0005829">
    <property type="term" value="C:cytosol"/>
    <property type="evidence" value="ECO:0007669"/>
    <property type="project" value="TreeGrafter"/>
</dbReference>
<dbReference type="InterPro" id="IPR050155">
    <property type="entry name" value="HAD-like_hydrolase_sf"/>
</dbReference>
<dbReference type="GO" id="GO:0005975">
    <property type="term" value="P:carbohydrate metabolic process"/>
    <property type="evidence" value="ECO:0007669"/>
    <property type="project" value="InterPro"/>
</dbReference>
<dbReference type="InterPro" id="IPR023214">
    <property type="entry name" value="HAD_sf"/>
</dbReference>
<dbReference type="PANTHER" id="PTHR43434:SF1">
    <property type="entry name" value="PHOSPHOGLYCOLATE PHOSPHATASE"/>
    <property type="match status" value="1"/>
</dbReference>
<evidence type="ECO:0000313" key="11">
    <source>
        <dbReference type="EMBL" id="SON57396.1"/>
    </source>
</evidence>
<dbReference type="OrthoDB" id="9782449at2"/>
<feature type="active site" description="Nucleophile" evidence="10">
    <location>
        <position position="7"/>
    </location>
</feature>
<dbReference type="SFLD" id="SFLDS00003">
    <property type="entry name" value="Haloacid_Dehalogenase"/>
    <property type="match status" value="1"/>
</dbReference>
<dbReference type="RefSeq" id="WP_099557656.1">
    <property type="nucleotide sequence ID" value="NZ_LT960614.1"/>
</dbReference>
<dbReference type="EMBL" id="LT960614">
    <property type="protein sequence ID" value="SON57396.1"/>
    <property type="molecule type" value="Genomic_DNA"/>
</dbReference>
<keyword evidence="12" id="KW-1185">Reference proteome</keyword>
<accession>A0A2C9DAV8</accession>
<dbReference type="InterPro" id="IPR041492">
    <property type="entry name" value="HAD_2"/>
</dbReference>
<dbReference type="InterPro" id="IPR023198">
    <property type="entry name" value="PGP-like_dom2"/>
</dbReference>
<evidence type="ECO:0000256" key="2">
    <source>
        <dbReference type="ARBA" id="ARBA00001946"/>
    </source>
</evidence>
<reference evidence="12" key="1">
    <citation type="submission" date="2017-09" db="EMBL/GenBank/DDBJ databases">
        <title>Genome sequence of Nannocystis excedens DSM 71.</title>
        <authorList>
            <person name="Blom J."/>
        </authorList>
    </citation>
    <scope>NUCLEOTIDE SEQUENCE [LARGE SCALE GENOMIC DNA]</scope>
    <source>
        <strain evidence="12">type strain: E19</strain>
    </source>
</reference>
<comment type="function">
    <text evidence="10">Specifically catalyzes the dephosphorylation of 2-phosphoglycolate. Is involved in the dissimilation of the intracellular 2-phosphoglycolate formed during the DNA repair of 3'-phosphoglycolate ends, a major class of DNA lesions induced by oxidative stress.</text>
</comment>
<dbReference type="NCBIfam" id="TIGR01449">
    <property type="entry name" value="PGP_bact"/>
    <property type="match status" value="1"/>
</dbReference>
<evidence type="ECO:0000256" key="5">
    <source>
        <dbReference type="ARBA" id="ARBA00013078"/>
    </source>
</evidence>
<comment type="catalytic activity">
    <reaction evidence="1 10">
        <text>2-phosphoglycolate + H2O = glycolate + phosphate</text>
        <dbReference type="Rhea" id="RHEA:14369"/>
        <dbReference type="ChEBI" id="CHEBI:15377"/>
        <dbReference type="ChEBI" id="CHEBI:29805"/>
        <dbReference type="ChEBI" id="CHEBI:43474"/>
        <dbReference type="ChEBI" id="CHEBI:58033"/>
        <dbReference type="EC" id="3.1.3.18"/>
    </reaction>
</comment>
<sequence length="218" mass="23399">MAAIVFDLDGTLIDSAPDIHAVANALLAGEGRDPITLDETRRFIGNGAAVLVQRMRQARGIPDSEQARLFAAFMARYDTAVHLTEPYPGVPQALATLRASGHRLGVCTNKPHRPAMAVLAHLELDRFFETVLGGDSMAAHKPDPAPLHAAFNALGETALFYVGDSEVDAETAMRARVPFLLYGAGYRKASIEEMLATAVFANFDQLPGLIETLLTEAA</sequence>
<keyword evidence="6 10" id="KW-0479">Metal-binding</keyword>
<evidence type="ECO:0000256" key="3">
    <source>
        <dbReference type="ARBA" id="ARBA00004818"/>
    </source>
</evidence>
<feature type="binding site" evidence="10">
    <location>
        <position position="9"/>
    </location>
    <ligand>
        <name>Mg(2+)</name>
        <dbReference type="ChEBI" id="CHEBI:18420"/>
    </ligand>
</feature>
<dbReference type="InterPro" id="IPR006439">
    <property type="entry name" value="HAD-SF_hydro_IA"/>
</dbReference>
<evidence type="ECO:0000256" key="1">
    <source>
        <dbReference type="ARBA" id="ARBA00000830"/>
    </source>
</evidence>
<keyword evidence="7 10" id="KW-0378">Hydrolase</keyword>
<evidence type="ECO:0000256" key="6">
    <source>
        <dbReference type="ARBA" id="ARBA00022723"/>
    </source>
</evidence>
<evidence type="ECO:0000256" key="10">
    <source>
        <dbReference type="HAMAP-Rule" id="MF_00495"/>
    </source>
</evidence>
<keyword evidence="9 10" id="KW-0119">Carbohydrate metabolism</keyword>
<keyword evidence="8 10" id="KW-0460">Magnesium</keyword>
<dbReference type="EC" id="3.1.3.18" evidence="5 10"/>
<evidence type="ECO:0000256" key="9">
    <source>
        <dbReference type="ARBA" id="ARBA00023277"/>
    </source>
</evidence>
<dbReference type="GO" id="GO:0008967">
    <property type="term" value="F:phosphoglycolate phosphatase activity"/>
    <property type="evidence" value="ECO:0007669"/>
    <property type="project" value="UniProtKB-UniRule"/>
</dbReference>